<sequence>MNFAAEEPDLPQGRGHGETLVTDHMVTYQNQQTKTHQSTQKRAQRLAVHQLQAHTMPTFTSQVPTPAMPAFGWQAPTYEFAPSPSPQNMSTVSHMPIGSHNMPSTGFRPFQLFAPNKAGPLDAATLAELQELVDDPDAINDEDSSLATTQESICDDDYIAQNDIQSVTTPTPQTKKILRHVDANGLTPISSVAISSVGGRLTHRMHRIPPEVSAMTALDKENNDPTAQKHLADQMEGFGSSDDEQMKPKCAKKKASLRLSSLTTGRWELTEGAFPIFVQLILQADPWAFKGDAKVFVVVAFNARQDYLIMHCNYEGKVEPTEYELELIQAQQVQHRSELKTLARRWVSSSSNGLYRFRDPIKEEEKEYNHDLVARLKENNAFVFKNPSDISLPKSLFRCSFIQGILNDEYFSAGSRSLGLRDGFFPNGEIPLTVIALIAVAIECAIDEWHTGVMVKLKFEKDIYKAQYMDHLQALQDWDAYSKKSGSLATQKLQKEMFEAGKAHTSVSDEVEEMTIPAMFTEARFAADEA</sequence>
<dbReference type="InterPro" id="IPR045341">
    <property type="entry name" value="DUF6532"/>
</dbReference>
<protein>
    <recommendedName>
        <fullName evidence="1">DUF6532 domain-containing protein</fullName>
    </recommendedName>
</protein>
<dbReference type="Pfam" id="PF20149">
    <property type="entry name" value="DUF6532"/>
    <property type="match status" value="1"/>
</dbReference>
<accession>A0AA39P036</accession>
<dbReference type="AlphaFoldDB" id="A0AA39P036"/>
<organism evidence="2 3">
    <name type="scientific">Armillaria luteobubalina</name>
    <dbReference type="NCBI Taxonomy" id="153913"/>
    <lineage>
        <taxon>Eukaryota</taxon>
        <taxon>Fungi</taxon>
        <taxon>Dikarya</taxon>
        <taxon>Basidiomycota</taxon>
        <taxon>Agaricomycotina</taxon>
        <taxon>Agaricomycetes</taxon>
        <taxon>Agaricomycetidae</taxon>
        <taxon>Agaricales</taxon>
        <taxon>Marasmiineae</taxon>
        <taxon>Physalacriaceae</taxon>
        <taxon>Armillaria</taxon>
    </lineage>
</organism>
<feature type="domain" description="DUF6532" evidence="1">
    <location>
        <begin position="285"/>
        <end position="478"/>
    </location>
</feature>
<gene>
    <name evidence="2" type="ORF">EDD18DRAFT_1338975</name>
</gene>
<reference evidence="2" key="1">
    <citation type="submission" date="2023-06" db="EMBL/GenBank/DDBJ databases">
        <authorList>
            <consortium name="Lawrence Berkeley National Laboratory"/>
            <person name="Ahrendt S."/>
            <person name="Sahu N."/>
            <person name="Indic B."/>
            <person name="Wong-Bajracharya J."/>
            <person name="Merenyi Z."/>
            <person name="Ke H.-M."/>
            <person name="Monk M."/>
            <person name="Kocsube S."/>
            <person name="Drula E."/>
            <person name="Lipzen A."/>
            <person name="Balint B."/>
            <person name="Henrissat B."/>
            <person name="Andreopoulos B."/>
            <person name="Martin F.M."/>
            <person name="Harder C.B."/>
            <person name="Rigling D."/>
            <person name="Ford K.L."/>
            <person name="Foster G.D."/>
            <person name="Pangilinan J."/>
            <person name="Papanicolaou A."/>
            <person name="Barry K."/>
            <person name="LaButti K."/>
            <person name="Viragh M."/>
            <person name="Koriabine M."/>
            <person name="Yan M."/>
            <person name="Riley R."/>
            <person name="Champramary S."/>
            <person name="Plett K.L."/>
            <person name="Tsai I.J."/>
            <person name="Slot J."/>
            <person name="Sipos G."/>
            <person name="Plett J."/>
            <person name="Nagy L.G."/>
            <person name="Grigoriev I.V."/>
        </authorList>
    </citation>
    <scope>NUCLEOTIDE SEQUENCE</scope>
    <source>
        <strain evidence="2">HWK02</strain>
    </source>
</reference>
<proteinExistence type="predicted"/>
<comment type="caution">
    <text evidence="2">The sequence shown here is derived from an EMBL/GenBank/DDBJ whole genome shotgun (WGS) entry which is preliminary data.</text>
</comment>
<dbReference type="Proteomes" id="UP001175228">
    <property type="component" value="Unassembled WGS sequence"/>
</dbReference>
<evidence type="ECO:0000259" key="1">
    <source>
        <dbReference type="Pfam" id="PF20149"/>
    </source>
</evidence>
<evidence type="ECO:0000313" key="3">
    <source>
        <dbReference type="Proteomes" id="UP001175228"/>
    </source>
</evidence>
<dbReference type="EMBL" id="JAUEPU010000156">
    <property type="protein sequence ID" value="KAK0475057.1"/>
    <property type="molecule type" value="Genomic_DNA"/>
</dbReference>
<name>A0AA39P036_9AGAR</name>
<keyword evidence="3" id="KW-1185">Reference proteome</keyword>
<evidence type="ECO:0000313" key="2">
    <source>
        <dbReference type="EMBL" id="KAK0475057.1"/>
    </source>
</evidence>